<keyword evidence="1" id="KW-1133">Transmembrane helix</keyword>
<dbReference type="PANTHER" id="PTHR37706">
    <property type="entry name" value="TRANSMEMBRANE PROTEIN"/>
    <property type="match status" value="1"/>
</dbReference>
<keyword evidence="3" id="KW-1185">Reference proteome</keyword>
<gene>
    <name evidence="2" type="ORF">KSP39_PZI013570</name>
</gene>
<evidence type="ECO:0000313" key="3">
    <source>
        <dbReference type="Proteomes" id="UP001418222"/>
    </source>
</evidence>
<name>A0AAP0BCZ6_9ASPA</name>
<dbReference type="EMBL" id="JBBWWQ010000011">
    <property type="protein sequence ID" value="KAK8935495.1"/>
    <property type="molecule type" value="Genomic_DNA"/>
</dbReference>
<keyword evidence="1" id="KW-0472">Membrane</keyword>
<feature type="transmembrane region" description="Helical" evidence="1">
    <location>
        <begin position="88"/>
        <end position="106"/>
    </location>
</feature>
<proteinExistence type="predicted"/>
<dbReference type="PANTHER" id="PTHR37706:SF2">
    <property type="entry name" value="TRANSMEMBRANE PROTEIN"/>
    <property type="match status" value="1"/>
</dbReference>
<protein>
    <submittedName>
        <fullName evidence="2">Uncharacterized protein</fullName>
    </submittedName>
</protein>
<evidence type="ECO:0000256" key="1">
    <source>
        <dbReference type="SAM" id="Phobius"/>
    </source>
</evidence>
<reference evidence="2 3" key="1">
    <citation type="journal article" date="2022" name="Nat. Plants">
        <title>Genomes of leafy and leafless Platanthera orchids illuminate the evolution of mycoheterotrophy.</title>
        <authorList>
            <person name="Li M.H."/>
            <person name="Liu K.W."/>
            <person name="Li Z."/>
            <person name="Lu H.C."/>
            <person name="Ye Q.L."/>
            <person name="Zhang D."/>
            <person name="Wang J.Y."/>
            <person name="Li Y.F."/>
            <person name="Zhong Z.M."/>
            <person name="Liu X."/>
            <person name="Yu X."/>
            <person name="Liu D.K."/>
            <person name="Tu X.D."/>
            <person name="Liu B."/>
            <person name="Hao Y."/>
            <person name="Liao X.Y."/>
            <person name="Jiang Y.T."/>
            <person name="Sun W.H."/>
            <person name="Chen J."/>
            <person name="Chen Y.Q."/>
            <person name="Ai Y."/>
            <person name="Zhai J.W."/>
            <person name="Wu S.S."/>
            <person name="Zhou Z."/>
            <person name="Hsiao Y.Y."/>
            <person name="Wu W.L."/>
            <person name="Chen Y.Y."/>
            <person name="Lin Y.F."/>
            <person name="Hsu J.L."/>
            <person name="Li C.Y."/>
            <person name="Wang Z.W."/>
            <person name="Zhao X."/>
            <person name="Zhong W.Y."/>
            <person name="Ma X.K."/>
            <person name="Ma L."/>
            <person name="Huang J."/>
            <person name="Chen G.Z."/>
            <person name="Huang M.Z."/>
            <person name="Huang L."/>
            <person name="Peng D.H."/>
            <person name="Luo Y.B."/>
            <person name="Zou S.Q."/>
            <person name="Chen S.P."/>
            <person name="Lan S."/>
            <person name="Tsai W.C."/>
            <person name="Van de Peer Y."/>
            <person name="Liu Z.J."/>
        </authorList>
    </citation>
    <scope>NUCLEOTIDE SEQUENCE [LARGE SCALE GENOMIC DNA]</scope>
    <source>
        <strain evidence="2">Lor287</strain>
    </source>
</reference>
<dbReference type="Proteomes" id="UP001418222">
    <property type="component" value="Unassembled WGS sequence"/>
</dbReference>
<accession>A0AAP0BCZ6</accession>
<dbReference type="AlphaFoldDB" id="A0AAP0BCZ6"/>
<keyword evidence="1" id="KW-0812">Transmembrane</keyword>
<evidence type="ECO:0000313" key="2">
    <source>
        <dbReference type="EMBL" id="KAK8935495.1"/>
    </source>
</evidence>
<comment type="caution">
    <text evidence="2">The sequence shown here is derived from an EMBL/GenBank/DDBJ whole genome shotgun (WGS) entry which is preliminary data.</text>
</comment>
<sequence>MAASATSFVSLKYSSFSASRFVPLSLRIGIGATNFPFCSLKLDRIFVGRHSLATSASSRPPPPQPSSGKDENFFSSLRVMLSRAEDGIRIFFAVMFWMSLFFWGSAWDGRADDKKKGPRIRKFYDN</sequence>
<organism evidence="2 3">
    <name type="scientific">Platanthera zijinensis</name>
    <dbReference type="NCBI Taxonomy" id="2320716"/>
    <lineage>
        <taxon>Eukaryota</taxon>
        <taxon>Viridiplantae</taxon>
        <taxon>Streptophyta</taxon>
        <taxon>Embryophyta</taxon>
        <taxon>Tracheophyta</taxon>
        <taxon>Spermatophyta</taxon>
        <taxon>Magnoliopsida</taxon>
        <taxon>Liliopsida</taxon>
        <taxon>Asparagales</taxon>
        <taxon>Orchidaceae</taxon>
        <taxon>Orchidoideae</taxon>
        <taxon>Orchideae</taxon>
        <taxon>Orchidinae</taxon>
        <taxon>Platanthera</taxon>
    </lineage>
</organism>